<evidence type="ECO:0000256" key="1">
    <source>
        <dbReference type="ARBA" id="ARBA00004651"/>
    </source>
</evidence>
<feature type="transmembrane region" description="Helical" evidence="12">
    <location>
        <begin position="328"/>
        <end position="348"/>
    </location>
</feature>
<feature type="transmembrane region" description="Helical" evidence="12">
    <location>
        <begin position="194"/>
        <end position="211"/>
    </location>
</feature>
<dbReference type="InterPro" id="IPR003439">
    <property type="entry name" value="ABC_transporter-like_ATP-bd"/>
</dbReference>
<name>A0ABD0V975_DENTH</name>
<comment type="caution">
    <text evidence="15">The sequence shown here is derived from an EMBL/GenBank/DDBJ whole genome shotgun (WGS) entry which is preliminary data.</text>
</comment>
<feature type="transmembrane region" description="Helical" evidence="12">
    <location>
        <begin position="118"/>
        <end position="138"/>
    </location>
</feature>
<feature type="domain" description="ABC transmembrane type-1" evidence="14">
    <location>
        <begin position="72"/>
        <end position="360"/>
    </location>
</feature>
<evidence type="ECO:0000259" key="13">
    <source>
        <dbReference type="PROSITE" id="PS50893"/>
    </source>
</evidence>
<gene>
    <name evidence="15" type="ORF">M5K25_011116</name>
</gene>
<organism evidence="15 16">
    <name type="scientific">Dendrobium thyrsiflorum</name>
    <name type="common">Pinecone-like raceme dendrobium</name>
    <name type="synonym">Orchid</name>
    <dbReference type="NCBI Taxonomy" id="117978"/>
    <lineage>
        <taxon>Eukaryota</taxon>
        <taxon>Viridiplantae</taxon>
        <taxon>Streptophyta</taxon>
        <taxon>Embryophyta</taxon>
        <taxon>Tracheophyta</taxon>
        <taxon>Spermatophyta</taxon>
        <taxon>Magnoliopsida</taxon>
        <taxon>Liliopsida</taxon>
        <taxon>Asparagales</taxon>
        <taxon>Orchidaceae</taxon>
        <taxon>Epidendroideae</taxon>
        <taxon>Malaxideae</taxon>
        <taxon>Dendrobiinae</taxon>
        <taxon>Dendrobium</taxon>
    </lineage>
</organism>
<feature type="transmembrane region" description="Helical" evidence="12">
    <location>
        <begin position="765"/>
        <end position="792"/>
    </location>
</feature>
<dbReference type="InterPro" id="IPR036640">
    <property type="entry name" value="ABC1_TM_sf"/>
</dbReference>
<dbReference type="PROSITE" id="PS50893">
    <property type="entry name" value="ABC_TRANSPORTER_2"/>
    <property type="match status" value="1"/>
</dbReference>
<dbReference type="Proteomes" id="UP001552299">
    <property type="component" value="Unassembled WGS sequence"/>
</dbReference>
<feature type="transmembrane region" description="Helical" evidence="12">
    <location>
        <begin position="866"/>
        <end position="885"/>
    </location>
</feature>
<evidence type="ECO:0000313" key="16">
    <source>
        <dbReference type="Proteomes" id="UP001552299"/>
    </source>
</evidence>
<evidence type="ECO:0000256" key="7">
    <source>
        <dbReference type="ARBA" id="ARBA00022840"/>
    </source>
</evidence>
<dbReference type="GO" id="GO:0010329">
    <property type="term" value="F:auxin efflux transmembrane transporter activity"/>
    <property type="evidence" value="ECO:0007669"/>
    <property type="project" value="UniProtKB-ARBA"/>
</dbReference>
<dbReference type="FunFam" id="3.40.50.300:FF:000066">
    <property type="entry name" value="ABC transporter B family member 1"/>
    <property type="match status" value="1"/>
</dbReference>
<dbReference type="PROSITE" id="PS00211">
    <property type="entry name" value="ABC_TRANSPORTER_1"/>
    <property type="match status" value="1"/>
</dbReference>
<evidence type="ECO:0000256" key="6">
    <source>
        <dbReference type="ARBA" id="ARBA00022741"/>
    </source>
</evidence>
<dbReference type="GO" id="GO:0010328">
    <property type="term" value="F:auxin influx transmembrane transporter activity"/>
    <property type="evidence" value="ECO:0007669"/>
    <property type="project" value="UniProtKB-ARBA"/>
</dbReference>
<feature type="transmembrane region" description="Helical" evidence="12">
    <location>
        <begin position="839"/>
        <end position="860"/>
    </location>
</feature>
<keyword evidence="10" id="KW-0325">Glycoprotein</keyword>
<dbReference type="FunFam" id="1.20.1560.10:FF:000044">
    <property type="entry name" value="ABC transporter B family member 9"/>
    <property type="match status" value="1"/>
</dbReference>
<evidence type="ECO:0000256" key="3">
    <source>
        <dbReference type="ARBA" id="ARBA00022448"/>
    </source>
</evidence>
<sequence length="1099" mass="119980">MGKQEESRWNGDLDTIQATSYSKSVLEEKSIKGYNITDEEDTEKKCQKKKNSVPFYKLFSFADTTDIFLMTLGSVGALANGAALPIMTILYGKIIQSFAGAEQANDVTPAVSKVTLEYVYLAISSGLASFIQVACWMATGERQAARMRNLYLKTILRQEIAFFDKEIKTGEVVERLSGDTVLIQDALGEKVGKCIQLMSTFFGSFIVAFGQGWLLSLMMICIIPLLVMAGAIMSTVLSRMASTGQTAYSDAAVVVEQTIGSIRTVASFTGEKLSMEKYKNALRKAYTSCVHEGLVAGLGSGSIMLLVFCGYSWGVWNGGKLILDKNKGYTGATVLNIIFAILTGSLSLGEASPCMAAFAAGQTAAYKMFEIINRKPEIYAYDARGKKLNDIQGVIELRDVYFSYPARPDEQIFKGFSLLINSGTTVALVGESGSGKSTVISLIERFYDPQAGKVLIDGIDIKELQLLWLRGKIGLVSQEPILFASSIKDNISYGKDDATNEEIRYAAELANASKFISVLPEGLDTMVSEHGIQLSGGQKQRIAVARAILKNPRILLLDEATSALDAESERMVQEALDKVMMNRTTVVVAHRLSTVRNADVIAVIYRGSIVEKGSHAELEKDTNGAYSQLIRLQERRQISDASTPRPNDKVSYNSANRSRRSSRDSISFQSSPGHSSLYYSFTPELGFSVGGASEHENTEKNPKNSKEVPVSRLARLNKPEISILLLGSMSAIINGLAFPIFGLLLSCVINTFYQPPNKLEKEAKLWSLIFLLLGIISLVALAARSYFFALAGSRLIRRIRLMTFEKIVNMEMAWFDDPENSVGAVGGKLSSDAATIRSLVGDALALFVENITAIVAGLVIAVTANWQLSLIVLAMIPLIVLNGFIQTKFMKGFSADAKMMYEGASHVANDAVSSIRTVASYLAEEKIMELYMKKCEGPMRTGIKKGVISGIGFGVSYFLLFCVYGTCFYAGSILVDEGKITFDQVFRVFFALSMAAVGISKSSTLATDSGKAKSAASSVFAVLDLKSKIDPSDDSGKTLEKLNGHILFNHVKFSYPSRPDVQILQDLCLSIQPGKVICSIHSPWREKRKRSSIDEIQQL</sequence>
<protein>
    <submittedName>
        <fullName evidence="15">Uncharacterized protein</fullName>
    </submittedName>
</protein>
<feature type="transmembrane region" description="Helical" evidence="12">
    <location>
        <begin position="984"/>
        <end position="1003"/>
    </location>
</feature>
<accession>A0ABD0V975</accession>
<keyword evidence="9 12" id="KW-0472">Membrane</keyword>
<feature type="transmembrane region" description="Helical" evidence="12">
    <location>
        <begin position="947"/>
        <end position="972"/>
    </location>
</feature>
<dbReference type="InterPro" id="IPR017871">
    <property type="entry name" value="ABC_transporter-like_CS"/>
</dbReference>
<evidence type="ECO:0000256" key="8">
    <source>
        <dbReference type="ARBA" id="ARBA00022989"/>
    </source>
</evidence>
<evidence type="ECO:0000256" key="4">
    <source>
        <dbReference type="ARBA" id="ARBA00022692"/>
    </source>
</evidence>
<dbReference type="FunFam" id="1.20.1560.10:FF:000009">
    <property type="entry name" value="ABC transporter B family member 1"/>
    <property type="match status" value="1"/>
</dbReference>
<evidence type="ECO:0000256" key="11">
    <source>
        <dbReference type="SAM" id="MobiDB-lite"/>
    </source>
</evidence>
<dbReference type="AlphaFoldDB" id="A0ABD0V975"/>
<dbReference type="EMBL" id="JANQDX010000009">
    <property type="protein sequence ID" value="KAL0919048.1"/>
    <property type="molecule type" value="Genomic_DNA"/>
</dbReference>
<dbReference type="PANTHER" id="PTHR24222">
    <property type="entry name" value="ABC TRANSPORTER B FAMILY"/>
    <property type="match status" value="1"/>
</dbReference>
<dbReference type="SUPFAM" id="SSF90123">
    <property type="entry name" value="ABC transporter transmembrane region"/>
    <property type="match status" value="2"/>
</dbReference>
<dbReference type="InterPro" id="IPR027417">
    <property type="entry name" value="P-loop_NTPase"/>
</dbReference>
<dbReference type="Pfam" id="PF00664">
    <property type="entry name" value="ABC_membrane"/>
    <property type="match status" value="2"/>
</dbReference>
<keyword evidence="7" id="KW-0067">ATP-binding</keyword>
<dbReference type="GO" id="GO:0005524">
    <property type="term" value="F:ATP binding"/>
    <property type="evidence" value="ECO:0007669"/>
    <property type="project" value="UniProtKB-KW"/>
</dbReference>
<dbReference type="GO" id="GO:0005886">
    <property type="term" value="C:plasma membrane"/>
    <property type="evidence" value="ECO:0007669"/>
    <property type="project" value="UniProtKB-SubCell"/>
</dbReference>
<feature type="transmembrane region" description="Helical" evidence="12">
    <location>
        <begin position="293"/>
        <end position="316"/>
    </location>
</feature>
<keyword evidence="4 12" id="KW-0812">Transmembrane</keyword>
<proteinExistence type="inferred from homology"/>
<reference evidence="15 16" key="1">
    <citation type="journal article" date="2024" name="Plant Biotechnol. J.">
        <title>Dendrobium thyrsiflorum genome and its molecular insights into genes involved in important horticultural traits.</title>
        <authorList>
            <person name="Chen B."/>
            <person name="Wang J.Y."/>
            <person name="Zheng P.J."/>
            <person name="Li K.L."/>
            <person name="Liang Y.M."/>
            <person name="Chen X.F."/>
            <person name="Zhang C."/>
            <person name="Zhao X."/>
            <person name="He X."/>
            <person name="Zhang G.Q."/>
            <person name="Liu Z.J."/>
            <person name="Xu Q."/>
        </authorList>
    </citation>
    <scope>NUCLEOTIDE SEQUENCE [LARGE SCALE GENOMIC DNA]</scope>
    <source>
        <strain evidence="15">GZMU011</strain>
    </source>
</reference>
<dbReference type="CDD" id="cd03249">
    <property type="entry name" value="ABC_MTABC3_MDL1_MDL2"/>
    <property type="match status" value="1"/>
</dbReference>
<feature type="region of interest" description="Disordered" evidence="11">
    <location>
        <begin position="635"/>
        <end position="672"/>
    </location>
</feature>
<evidence type="ECO:0000256" key="10">
    <source>
        <dbReference type="ARBA" id="ARBA00023180"/>
    </source>
</evidence>
<feature type="transmembrane region" description="Helical" evidence="12">
    <location>
        <begin position="721"/>
        <end position="753"/>
    </location>
</feature>
<keyword evidence="6" id="KW-0547">Nucleotide-binding</keyword>
<keyword evidence="3" id="KW-0813">Transport</keyword>
<dbReference type="SUPFAM" id="SSF52540">
    <property type="entry name" value="P-loop containing nucleoside triphosphate hydrolases"/>
    <property type="match status" value="1"/>
</dbReference>
<feature type="domain" description="ABC transmembrane type-1" evidence="14">
    <location>
        <begin position="725"/>
        <end position="1011"/>
    </location>
</feature>
<keyword evidence="8 12" id="KW-1133">Transmembrane helix</keyword>
<dbReference type="CDD" id="cd18577">
    <property type="entry name" value="ABC_6TM_Pgp_ABCB1_D1_like"/>
    <property type="match status" value="1"/>
</dbReference>
<dbReference type="Pfam" id="PF00005">
    <property type="entry name" value="ABC_tran"/>
    <property type="match status" value="1"/>
</dbReference>
<evidence type="ECO:0000256" key="9">
    <source>
        <dbReference type="ARBA" id="ARBA00023136"/>
    </source>
</evidence>
<keyword evidence="5" id="KW-0677">Repeat</keyword>
<dbReference type="InterPro" id="IPR039421">
    <property type="entry name" value="Type_1_exporter"/>
</dbReference>
<evidence type="ECO:0000256" key="12">
    <source>
        <dbReference type="SAM" id="Phobius"/>
    </source>
</evidence>
<evidence type="ECO:0000313" key="15">
    <source>
        <dbReference type="EMBL" id="KAL0919048.1"/>
    </source>
</evidence>
<dbReference type="Gene3D" id="3.40.50.300">
    <property type="entry name" value="P-loop containing nucleotide triphosphate hydrolases"/>
    <property type="match status" value="1"/>
</dbReference>
<comment type="subcellular location">
    <subcellularLocation>
        <location evidence="1">Cell membrane</location>
        <topology evidence="1">Multi-pass membrane protein</topology>
    </subcellularLocation>
</comment>
<dbReference type="SMART" id="SM00382">
    <property type="entry name" value="AAA"/>
    <property type="match status" value="1"/>
</dbReference>
<evidence type="ECO:0000256" key="5">
    <source>
        <dbReference type="ARBA" id="ARBA00022737"/>
    </source>
</evidence>
<dbReference type="InterPro" id="IPR003593">
    <property type="entry name" value="AAA+_ATPase"/>
</dbReference>
<feature type="domain" description="ABC transporter" evidence="13">
    <location>
        <begin position="395"/>
        <end position="631"/>
    </location>
</feature>
<dbReference type="InterPro" id="IPR011527">
    <property type="entry name" value="ABC1_TM_dom"/>
</dbReference>
<comment type="similarity">
    <text evidence="2">Belongs to the ABC transporter superfamily. ABCB family. Multidrug resistance exporter (TC 3.A.1.201) subfamily.</text>
</comment>
<dbReference type="PROSITE" id="PS50929">
    <property type="entry name" value="ABC_TM1F"/>
    <property type="match status" value="2"/>
</dbReference>
<feature type="transmembrane region" description="Helical" evidence="12">
    <location>
        <begin position="67"/>
        <end position="91"/>
    </location>
</feature>
<feature type="transmembrane region" description="Helical" evidence="12">
    <location>
        <begin position="217"/>
        <end position="237"/>
    </location>
</feature>
<evidence type="ECO:0000256" key="2">
    <source>
        <dbReference type="ARBA" id="ARBA00007577"/>
    </source>
</evidence>
<dbReference type="CDD" id="cd18578">
    <property type="entry name" value="ABC_6TM_Pgp_ABCB1_D2_like"/>
    <property type="match status" value="1"/>
</dbReference>
<dbReference type="Gene3D" id="1.20.1560.10">
    <property type="entry name" value="ABC transporter type 1, transmembrane domain"/>
    <property type="match status" value="1"/>
</dbReference>
<dbReference type="PANTHER" id="PTHR24222:SF63">
    <property type="entry name" value="ATP BINDING CASSETTE SUBFAMILY B"/>
    <property type="match status" value="1"/>
</dbReference>
<keyword evidence="16" id="KW-1185">Reference proteome</keyword>
<evidence type="ECO:0000259" key="14">
    <source>
        <dbReference type="PROSITE" id="PS50929"/>
    </source>
</evidence>